<accession>A0AAV7M928</accession>
<dbReference type="AlphaFoldDB" id="A0AAV7M928"/>
<gene>
    <name evidence="2" type="ORF">NDU88_004153</name>
</gene>
<protein>
    <submittedName>
        <fullName evidence="2">Uncharacterized protein</fullName>
    </submittedName>
</protein>
<feature type="compositionally biased region" description="Basic and acidic residues" evidence="1">
    <location>
        <begin position="1"/>
        <end position="17"/>
    </location>
</feature>
<reference evidence="2" key="1">
    <citation type="journal article" date="2022" name="bioRxiv">
        <title>Sequencing and chromosome-scale assembly of the giantPleurodeles waltlgenome.</title>
        <authorList>
            <person name="Brown T."/>
            <person name="Elewa A."/>
            <person name="Iarovenko S."/>
            <person name="Subramanian E."/>
            <person name="Araus A.J."/>
            <person name="Petzold A."/>
            <person name="Susuki M."/>
            <person name="Suzuki K.-i.T."/>
            <person name="Hayashi T."/>
            <person name="Toyoda A."/>
            <person name="Oliveira C."/>
            <person name="Osipova E."/>
            <person name="Leigh N.D."/>
            <person name="Simon A."/>
            <person name="Yun M.H."/>
        </authorList>
    </citation>
    <scope>NUCLEOTIDE SEQUENCE</scope>
    <source>
        <strain evidence="2">20211129_DDA</strain>
        <tissue evidence="2">Liver</tissue>
    </source>
</reference>
<proteinExistence type="predicted"/>
<organism evidence="2 3">
    <name type="scientific">Pleurodeles waltl</name>
    <name type="common">Iberian ribbed newt</name>
    <dbReference type="NCBI Taxonomy" id="8319"/>
    <lineage>
        <taxon>Eukaryota</taxon>
        <taxon>Metazoa</taxon>
        <taxon>Chordata</taxon>
        <taxon>Craniata</taxon>
        <taxon>Vertebrata</taxon>
        <taxon>Euteleostomi</taxon>
        <taxon>Amphibia</taxon>
        <taxon>Batrachia</taxon>
        <taxon>Caudata</taxon>
        <taxon>Salamandroidea</taxon>
        <taxon>Salamandridae</taxon>
        <taxon>Pleurodelinae</taxon>
        <taxon>Pleurodeles</taxon>
    </lineage>
</organism>
<evidence type="ECO:0000313" key="3">
    <source>
        <dbReference type="Proteomes" id="UP001066276"/>
    </source>
</evidence>
<keyword evidence="3" id="KW-1185">Reference proteome</keyword>
<name>A0AAV7M928_PLEWA</name>
<evidence type="ECO:0000256" key="1">
    <source>
        <dbReference type="SAM" id="MobiDB-lite"/>
    </source>
</evidence>
<dbReference type="Proteomes" id="UP001066276">
    <property type="component" value="Chromosome 10"/>
</dbReference>
<evidence type="ECO:0000313" key="2">
    <source>
        <dbReference type="EMBL" id="KAJ1099049.1"/>
    </source>
</evidence>
<feature type="region of interest" description="Disordered" evidence="1">
    <location>
        <begin position="1"/>
        <end position="47"/>
    </location>
</feature>
<sequence length="66" mass="7279">MNGQKEKTCTEENKEECLGPPPPPLEESAELCPGPVAPGKEGGPQRVMQLRPRVMYMVRSGTKKKK</sequence>
<comment type="caution">
    <text evidence="2">The sequence shown here is derived from an EMBL/GenBank/DDBJ whole genome shotgun (WGS) entry which is preliminary data.</text>
</comment>
<dbReference type="EMBL" id="JANPWB010000014">
    <property type="protein sequence ID" value="KAJ1099049.1"/>
    <property type="molecule type" value="Genomic_DNA"/>
</dbReference>